<evidence type="ECO:0008006" key="3">
    <source>
        <dbReference type="Google" id="ProtNLM"/>
    </source>
</evidence>
<organism evidence="1 2">
    <name type="scientific">Arthrobacter mangrovi</name>
    <dbReference type="NCBI Taxonomy" id="2966350"/>
    <lineage>
        <taxon>Bacteria</taxon>
        <taxon>Bacillati</taxon>
        <taxon>Actinomycetota</taxon>
        <taxon>Actinomycetes</taxon>
        <taxon>Micrococcales</taxon>
        <taxon>Micrococcaceae</taxon>
        <taxon>Arthrobacter</taxon>
    </lineage>
</organism>
<proteinExistence type="predicted"/>
<reference evidence="1 2" key="1">
    <citation type="journal article" date="2023" name="Int. J. Syst. Evol. Microbiol.">
        <title>Arthrobacter mangrovi sp. nov., an actinobacterium isolated from the rhizosphere of a mangrove.</title>
        <authorList>
            <person name="Hamada M."/>
            <person name="Saitou S."/>
            <person name="Enomoto N."/>
            <person name="Nanri K."/>
            <person name="Hidaka K."/>
            <person name="Miura T."/>
            <person name="Tamura T."/>
        </authorList>
    </citation>
    <scope>NUCLEOTIDE SEQUENCE [LARGE SCALE GENOMIC DNA]</scope>
    <source>
        <strain evidence="1 2">NBRC 112813</strain>
    </source>
</reference>
<name>A0ABQ5MTY3_9MICC</name>
<dbReference type="Gene3D" id="3.40.1000.10">
    <property type="entry name" value="Mog1/PsbP, alpha/beta/alpha sandwich"/>
    <property type="match status" value="1"/>
</dbReference>
<evidence type="ECO:0000313" key="1">
    <source>
        <dbReference type="EMBL" id="GLB67097.1"/>
    </source>
</evidence>
<gene>
    <name evidence="1" type="ORF">AHIS1636_15360</name>
</gene>
<dbReference type="RefSeq" id="WP_264795220.1">
    <property type="nucleotide sequence ID" value="NZ_BRVS01000005.1"/>
</dbReference>
<dbReference type="EMBL" id="BRVS01000005">
    <property type="protein sequence ID" value="GLB67097.1"/>
    <property type="molecule type" value="Genomic_DNA"/>
</dbReference>
<protein>
    <recommendedName>
        <fullName evidence="3">DUF1795 domain-containing protein</fullName>
    </recommendedName>
</protein>
<evidence type="ECO:0000313" key="2">
    <source>
        <dbReference type="Proteomes" id="UP001209654"/>
    </source>
</evidence>
<sequence length="154" mass="16578">MTASGPEDCPVETTNDIRIPCPAGWSRQRTEGTDLVLLAPPAGNGAFRPNVVVTSQPYDGSIAKLSTFAMAAAIAELDRAHLIACNIWPHPAGNGRQIEYTHQLGNQVLHVQRWTFAVNGRAVDVTATCAATQLTAFDELFGYLAAKIEFRRAG</sequence>
<dbReference type="Proteomes" id="UP001209654">
    <property type="component" value="Unassembled WGS sequence"/>
</dbReference>
<keyword evidence="2" id="KW-1185">Reference proteome</keyword>
<comment type="caution">
    <text evidence="1">The sequence shown here is derived from an EMBL/GenBank/DDBJ whole genome shotgun (WGS) entry which is preliminary data.</text>
</comment>
<accession>A0ABQ5MTY3</accession>